<dbReference type="GO" id="GO:1901891">
    <property type="term" value="P:regulation of cell septum assembly"/>
    <property type="evidence" value="ECO:0007669"/>
    <property type="project" value="InterPro"/>
</dbReference>
<evidence type="ECO:0000256" key="1">
    <source>
        <dbReference type="ARBA" id="ARBA00006291"/>
    </source>
</evidence>
<evidence type="ECO:0000259" key="7">
    <source>
        <dbReference type="Pfam" id="PF03775"/>
    </source>
</evidence>
<dbReference type="HOGENOM" id="CLU_067812_0_0_4"/>
<evidence type="ECO:0000256" key="5">
    <source>
        <dbReference type="ARBA" id="ARBA00025606"/>
    </source>
</evidence>
<dbReference type="STRING" id="1032488.HMPREF9371_1450"/>
<keyword evidence="10" id="KW-1185">Reference proteome</keyword>
<dbReference type="GO" id="GO:0051302">
    <property type="term" value="P:regulation of cell division"/>
    <property type="evidence" value="ECO:0007669"/>
    <property type="project" value="InterPro"/>
</dbReference>
<name>G4CIL1_9NEIS</name>
<evidence type="ECO:0000313" key="10">
    <source>
        <dbReference type="Proteomes" id="UP000003019"/>
    </source>
</evidence>
<dbReference type="InterPro" id="IPR036145">
    <property type="entry name" value="MinC_C_sf"/>
</dbReference>
<dbReference type="InterPro" id="IPR005526">
    <property type="entry name" value="Septum_form_inhib_MinC_C"/>
</dbReference>
<feature type="domain" description="Septum formation inhibitor MinC N-terminal" evidence="8">
    <location>
        <begin position="21"/>
        <end position="91"/>
    </location>
</feature>
<comment type="caution">
    <text evidence="9">The sequence shown here is derived from an EMBL/GenBank/DDBJ whole genome shotgun (WGS) entry which is preliminary data.</text>
</comment>
<dbReference type="Gene3D" id="2.160.20.70">
    <property type="match status" value="1"/>
</dbReference>
<evidence type="ECO:0000256" key="6">
    <source>
        <dbReference type="HAMAP-Rule" id="MF_00267"/>
    </source>
</evidence>
<dbReference type="GO" id="GO:0000917">
    <property type="term" value="P:division septum assembly"/>
    <property type="evidence" value="ECO:0007669"/>
    <property type="project" value="UniProtKB-KW"/>
</dbReference>
<dbReference type="Gene3D" id="3.30.70.260">
    <property type="match status" value="1"/>
</dbReference>
<dbReference type="NCBIfam" id="TIGR01222">
    <property type="entry name" value="minC"/>
    <property type="match status" value="1"/>
</dbReference>
<evidence type="ECO:0000259" key="8">
    <source>
        <dbReference type="Pfam" id="PF05209"/>
    </source>
</evidence>
<dbReference type="SUPFAM" id="SSF63848">
    <property type="entry name" value="Cell-division inhibitor MinC, C-terminal domain"/>
    <property type="match status" value="1"/>
</dbReference>
<gene>
    <name evidence="6 9" type="primary">minC</name>
    <name evidence="9" type="ORF">HMPREF9371_1450</name>
</gene>
<comment type="similarity">
    <text evidence="1 6">Belongs to the MinC family.</text>
</comment>
<keyword evidence="3 6" id="KW-0717">Septation</keyword>
<keyword evidence="2 6" id="KW-0132">Cell division</keyword>
<dbReference type="InterPro" id="IPR007874">
    <property type="entry name" value="MinC_N"/>
</dbReference>
<dbReference type="AlphaFoldDB" id="G4CIL1"/>
<evidence type="ECO:0000256" key="3">
    <source>
        <dbReference type="ARBA" id="ARBA00023210"/>
    </source>
</evidence>
<dbReference type="PANTHER" id="PTHR34108:SF1">
    <property type="entry name" value="SEPTUM SITE-DETERMINING PROTEIN MINC"/>
    <property type="match status" value="1"/>
</dbReference>
<keyword evidence="4 6" id="KW-0131">Cell cycle</keyword>
<dbReference type="PANTHER" id="PTHR34108">
    <property type="entry name" value="SEPTUM SITE-DETERMINING PROTEIN MINC"/>
    <property type="match status" value="1"/>
</dbReference>
<dbReference type="InterPro" id="IPR013033">
    <property type="entry name" value="MinC"/>
</dbReference>
<evidence type="ECO:0000313" key="9">
    <source>
        <dbReference type="EMBL" id="EGY52346.1"/>
    </source>
</evidence>
<dbReference type="Pfam" id="PF05209">
    <property type="entry name" value="MinC_N"/>
    <property type="match status" value="1"/>
</dbReference>
<comment type="subunit">
    <text evidence="6">Interacts with MinD and FtsZ.</text>
</comment>
<accession>G4CIL1</accession>
<dbReference type="EMBL" id="AGAY01000052">
    <property type="protein sequence ID" value="EGY52346.1"/>
    <property type="molecule type" value="Genomic_DNA"/>
</dbReference>
<dbReference type="PATRIC" id="fig|1032488.3.peg.1373"/>
<dbReference type="GO" id="GO:0000902">
    <property type="term" value="P:cell morphogenesis"/>
    <property type="evidence" value="ECO:0007669"/>
    <property type="project" value="InterPro"/>
</dbReference>
<evidence type="ECO:0000256" key="2">
    <source>
        <dbReference type="ARBA" id="ARBA00022618"/>
    </source>
</evidence>
<proteinExistence type="inferred from homology"/>
<evidence type="ECO:0000256" key="4">
    <source>
        <dbReference type="ARBA" id="ARBA00023306"/>
    </source>
</evidence>
<feature type="domain" description="Septum formation inhibitor MinC C-terminal" evidence="7">
    <location>
        <begin position="146"/>
        <end position="247"/>
    </location>
</feature>
<dbReference type="HAMAP" id="MF_00267">
    <property type="entry name" value="MinC"/>
    <property type="match status" value="1"/>
</dbReference>
<sequence length="252" mass="27448">MDKTVNSARLTPVCRLMKPAFDIKSARLDALAVQLNSPDPAAVRQTLEERAVQYRAFADMPLLLDVQALDDPDTFDLGSILDLFARYGLRLGTLRHADEQWLPVAQAYHLAFCGPSRNEEKSIPLPEAPPAATAPPPVVGARKTLVVERPIRTGQQVYAENADLIVLGMVSEGAEVIADGHIHVYAPLRGRALAGADGDQNARIFVQSMQAELVSVAGIYRTFDQDLPAHLHRKAVQVYLQEGRLVVAALGD</sequence>
<protein>
    <recommendedName>
        <fullName evidence="6">Probable septum site-determining protein MinC</fullName>
    </recommendedName>
</protein>
<dbReference type="Proteomes" id="UP000003019">
    <property type="component" value="Unassembled WGS sequence"/>
</dbReference>
<dbReference type="InterPro" id="IPR016098">
    <property type="entry name" value="CAP/MinC_C"/>
</dbReference>
<organism evidence="9 10">
    <name type="scientific">Neisseria shayeganii 871</name>
    <dbReference type="NCBI Taxonomy" id="1032488"/>
    <lineage>
        <taxon>Bacteria</taxon>
        <taxon>Pseudomonadati</taxon>
        <taxon>Pseudomonadota</taxon>
        <taxon>Betaproteobacteria</taxon>
        <taxon>Neisseriales</taxon>
        <taxon>Neisseriaceae</taxon>
        <taxon>Neisseria</taxon>
    </lineage>
</organism>
<dbReference type="Pfam" id="PF03775">
    <property type="entry name" value="MinC_C"/>
    <property type="match status" value="1"/>
</dbReference>
<comment type="function">
    <text evidence="5 6">Cell division inhibitor that blocks the formation of polar Z ring septums. Rapidly oscillates between the poles of the cell to destabilize FtsZ filaments that have formed before they mature into polar Z rings. Prevents FtsZ polymerization.</text>
</comment>
<reference evidence="9 10" key="1">
    <citation type="submission" date="2011-05" db="EMBL/GenBank/DDBJ databases">
        <authorList>
            <person name="Muzny D."/>
            <person name="Qin X."/>
            <person name="Deng J."/>
            <person name="Jiang H."/>
            <person name="Liu Y."/>
            <person name="Qu J."/>
            <person name="Song X.-Z."/>
            <person name="Zhang L."/>
            <person name="Thornton R."/>
            <person name="Coyle M."/>
            <person name="Francisco L."/>
            <person name="Jackson L."/>
            <person name="Javaid M."/>
            <person name="Korchina V."/>
            <person name="Kovar C."/>
            <person name="Mata R."/>
            <person name="Mathew T."/>
            <person name="Ngo R."/>
            <person name="Nguyen L."/>
            <person name="Nguyen N."/>
            <person name="Okwuonu G."/>
            <person name="Ongeri F."/>
            <person name="Pham C."/>
            <person name="Simmons D."/>
            <person name="Wilczek-Boney K."/>
            <person name="Hale W."/>
            <person name="Jakkamsetti A."/>
            <person name="Pham P."/>
            <person name="Ruth R."/>
            <person name="San Lucas F."/>
            <person name="Warren J."/>
            <person name="Zhang J."/>
            <person name="Zhao Z."/>
            <person name="Zhou C."/>
            <person name="Zhu D."/>
            <person name="Lee S."/>
            <person name="Bess C."/>
            <person name="Blankenburg K."/>
            <person name="Forbes L."/>
            <person name="Fu Q."/>
            <person name="Gubbala S."/>
            <person name="Hirani K."/>
            <person name="Jayaseelan J.C."/>
            <person name="Lara F."/>
            <person name="Munidasa M."/>
            <person name="Palculict T."/>
            <person name="Patil S."/>
            <person name="Pu L.-L."/>
            <person name="Saada N."/>
            <person name="Tang L."/>
            <person name="Weissenberger G."/>
            <person name="Zhu Y."/>
            <person name="Hemphill L."/>
            <person name="Shang Y."/>
            <person name="Youmans B."/>
            <person name="Ayvaz T."/>
            <person name="Ross M."/>
            <person name="Santibanez J."/>
            <person name="Aqrawi P."/>
            <person name="Gross S."/>
            <person name="Joshi V."/>
            <person name="Fowler G."/>
            <person name="Nazareth L."/>
            <person name="Reid J."/>
            <person name="Worley K."/>
            <person name="Petrosino J."/>
            <person name="Highlander S."/>
            <person name="Gibbs R."/>
        </authorList>
    </citation>
    <scope>NUCLEOTIDE SEQUENCE [LARGE SCALE GENOMIC DNA]</scope>
    <source>
        <strain evidence="9 10">871</strain>
    </source>
</reference>